<comment type="function">
    <text evidence="9">Part of the tripartite ATP-independent periplasmic (TRAP) transport system.</text>
</comment>
<evidence type="ECO:0000256" key="5">
    <source>
        <dbReference type="ARBA" id="ARBA00022692"/>
    </source>
</evidence>
<protein>
    <recommendedName>
        <fullName evidence="9">TRAP transporter small permease protein</fullName>
    </recommendedName>
</protein>
<dbReference type="EMBL" id="CYUE01000013">
    <property type="protein sequence ID" value="CUK25782.1"/>
    <property type="molecule type" value="Genomic_DNA"/>
</dbReference>
<dbReference type="GO" id="GO:0015740">
    <property type="term" value="P:C4-dicarboxylate transport"/>
    <property type="evidence" value="ECO:0007669"/>
    <property type="project" value="TreeGrafter"/>
</dbReference>
<keyword evidence="2 9" id="KW-0813">Transport</keyword>
<dbReference type="InterPro" id="IPR007387">
    <property type="entry name" value="TRAP_DctQ"/>
</dbReference>
<comment type="subcellular location">
    <subcellularLocation>
        <location evidence="1 9">Cell inner membrane</location>
        <topology evidence="1 9">Multi-pass membrane protein</topology>
    </subcellularLocation>
</comment>
<feature type="transmembrane region" description="Helical" evidence="9">
    <location>
        <begin position="89"/>
        <end position="111"/>
    </location>
</feature>
<evidence type="ECO:0000313" key="12">
    <source>
        <dbReference type="Proteomes" id="UP000051184"/>
    </source>
</evidence>
<comment type="subunit">
    <text evidence="9">The complex comprises the extracytoplasmic solute receptor protein and the two transmembrane proteins.</text>
</comment>
<dbReference type="AlphaFoldDB" id="A0A0P1IQL4"/>
<evidence type="ECO:0000313" key="11">
    <source>
        <dbReference type="EMBL" id="CUK25782.1"/>
    </source>
</evidence>
<dbReference type="Proteomes" id="UP000051184">
    <property type="component" value="Unassembled WGS sequence"/>
</dbReference>
<comment type="similarity">
    <text evidence="8 9">Belongs to the TRAP transporter small permease family.</text>
</comment>
<dbReference type="PANTHER" id="PTHR35011">
    <property type="entry name" value="2,3-DIKETO-L-GULONATE TRAP TRANSPORTER SMALL PERMEASE PROTEIN YIAM"/>
    <property type="match status" value="1"/>
</dbReference>
<accession>A0A0P1IQL4</accession>
<evidence type="ECO:0000259" key="10">
    <source>
        <dbReference type="Pfam" id="PF04290"/>
    </source>
</evidence>
<dbReference type="Pfam" id="PF04290">
    <property type="entry name" value="DctQ"/>
    <property type="match status" value="1"/>
</dbReference>
<gene>
    <name evidence="11" type="primary">yiaM_1</name>
    <name evidence="11" type="ORF">TA5114_01586</name>
</gene>
<evidence type="ECO:0000256" key="7">
    <source>
        <dbReference type="ARBA" id="ARBA00023136"/>
    </source>
</evidence>
<keyword evidence="12" id="KW-1185">Reference proteome</keyword>
<reference evidence="12" key="1">
    <citation type="submission" date="2015-09" db="EMBL/GenBank/DDBJ databases">
        <authorList>
            <person name="Rodrigo-Torres Lidia"/>
            <person name="Arahal R.David."/>
        </authorList>
    </citation>
    <scope>NUCLEOTIDE SEQUENCE [LARGE SCALE GENOMIC DNA]</scope>
    <source>
        <strain evidence="12">CECT 5114</strain>
    </source>
</reference>
<dbReference type="GO" id="GO:0005886">
    <property type="term" value="C:plasma membrane"/>
    <property type="evidence" value="ECO:0007669"/>
    <property type="project" value="UniProtKB-SubCell"/>
</dbReference>
<evidence type="ECO:0000256" key="4">
    <source>
        <dbReference type="ARBA" id="ARBA00022519"/>
    </source>
</evidence>
<dbReference type="RefSeq" id="WP_058314733.1">
    <property type="nucleotide sequence ID" value="NZ_CYTO01000024.1"/>
</dbReference>
<keyword evidence="3" id="KW-1003">Cell membrane</keyword>
<evidence type="ECO:0000256" key="3">
    <source>
        <dbReference type="ARBA" id="ARBA00022475"/>
    </source>
</evidence>
<evidence type="ECO:0000256" key="6">
    <source>
        <dbReference type="ARBA" id="ARBA00022989"/>
    </source>
</evidence>
<proteinExistence type="inferred from homology"/>
<feature type="transmembrane region" description="Helical" evidence="9">
    <location>
        <begin position="20"/>
        <end position="39"/>
    </location>
</feature>
<dbReference type="PANTHER" id="PTHR35011:SF2">
    <property type="entry name" value="2,3-DIKETO-L-GULONATE TRAP TRANSPORTER SMALL PERMEASE PROTEIN YIAM"/>
    <property type="match status" value="1"/>
</dbReference>
<dbReference type="GO" id="GO:0022857">
    <property type="term" value="F:transmembrane transporter activity"/>
    <property type="evidence" value="ECO:0007669"/>
    <property type="project" value="UniProtKB-UniRule"/>
</dbReference>
<feature type="transmembrane region" description="Helical" evidence="9">
    <location>
        <begin position="45"/>
        <end position="68"/>
    </location>
</feature>
<keyword evidence="6 9" id="KW-1133">Transmembrane helix</keyword>
<feature type="domain" description="Tripartite ATP-independent periplasmic transporters DctQ component" evidence="10">
    <location>
        <begin position="27"/>
        <end position="122"/>
    </location>
</feature>
<dbReference type="OrthoDB" id="7843639at2"/>
<keyword evidence="5 9" id="KW-0812">Transmembrane</keyword>
<evidence type="ECO:0000256" key="2">
    <source>
        <dbReference type="ARBA" id="ARBA00022448"/>
    </source>
</evidence>
<name>A0A0P1IQL4_9RHOB</name>
<dbReference type="STRING" id="1715691.TA5113_02335"/>
<organism evidence="11 12">
    <name type="scientific">Cognatishimia activa</name>
    <dbReference type="NCBI Taxonomy" id="1715691"/>
    <lineage>
        <taxon>Bacteria</taxon>
        <taxon>Pseudomonadati</taxon>
        <taxon>Pseudomonadota</taxon>
        <taxon>Alphaproteobacteria</taxon>
        <taxon>Rhodobacterales</taxon>
        <taxon>Paracoccaceae</taxon>
        <taxon>Cognatishimia</taxon>
    </lineage>
</organism>
<dbReference type="InterPro" id="IPR055348">
    <property type="entry name" value="DctQ"/>
</dbReference>
<evidence type="ECO:0000256" key="1">
    <source>
        <dbReference type="ARBA" id="ARBA00004429"/>
    </source>
</evidence>
<sequence>MAGTHKGPSQTGDKIEETLIAFILGVMTIFTFANVVARYGFNSNIFYALELTVFLFAWLVLLGASYAVKHTLHLGVDAIVNMVNPKLQRIFALISVAVCLAYAIILLKGAWDYWAPYANLYPTSGRWLPTGFEQVRGQGWYETQDIPVPFFMTWLEGVFNEGETYEKLPKVVPYLVLPVSMALLLWRFVQVGIRIWNGEQHMIIVSHEAEDDVAEAAAKLKEQE</sequence>
<keyword evidence="4 9" id="KW-0997">Cell inner membrane</keyword>
<keyword evidence="7 9" id="KW-0472">Membrane</keyword>
<evidence type="ECO:0000256" key="8">
    <source>
        <dbReference type="ARBA" id="ARBA00038436"/>
    </source>
</evidence>
<feature type="transmembrane region" description="Helical" evidence="9">
    <location>
        <begin position="171"/>
        <end position="189"/>
    </location>
</feature>
<evidence type="ECO:0000256" key="9">
    <source>
        <dbReference type="RuleBase" id="RU369079"/>
    </source>
</evidence>